<comment type="caution">
    <text evidence="2">The sequence shown here is derived from an EMBL/GenBank/DDBJ whole genome shotgun (WGS) entry which is preliminary data.</text>
</comment>
<accession>A0AAD9NM73</accession>
<keyword evidence="3" id="KW-1185">Reference proteome</keyword>
<dbReference type="EMBL" id="JAODUO010000748">
    <property type="protein sequence ID" value="KAK2175135.1"/>
    <property type="molecule type" value="Genomic_DNA"/>
</dbReference>
<gene>
    <name evidence="2" type="ORF">NP493_746g03004</name>
</gene>
<sequence length="443" mass="50382">MDYLIEIASTSGLLIVYRVDIQTTSMRHRPSVWSACSGESLKFRSCITPYIQECENVKAKLHHHWGPVVATLNAACTGNRDLVRAISCFETEYKGVLVHQCDEYYRFNVRQGTHGSCHFLHLNLRCKQELVASACGVDTGLFAFHFSKLLMISRLRKSKCFLPKHHNFKLFSYGNECPRNLTEEMDQCTTTHLGKTVLLFHRDNDLVADGGTRDLKRACRDFKKFKECLHPLKQACGMGIDMIYDYDGRLRTYLLKMEYICSYARPEYMAYLPCYQNVVLNETLFSCMGIWKNLRPVLDNTTSHQFYCLKSHRNTRRLRSDLQSLRTCYEGVFAQGCGSKSAEVIGELIKKAFEDPRYLRFKYRADCSLHDAPPDVDVVAVPRVRPSSTNGASSRKRTTLGTRGVTHRAAAGGSTSGESRTVMRSGVLVLSFATMLWRSLCVT</sequence>
<evidence type="ECO:0000256" key="1">
    <source>
        <dbReference type="SAM" id="MobiDB-lite"/>
    </source>
</evidence>
<evidence type="ECO:0000313" key="3">
    <source>
        <dbReference type="Proteomes" id="UP001209878"/>
    </source>
</evidence>
<dbReference type="Proteomes" id="UP001209878">
    <property type="component" value="Unassembled WGS sequence"/>
</dbReference>
<dbReference type="AlphaFoldDB" id="A0AAD9NM73"/>
<feature type="region of interest" description="Disordered" evidence="1">
    <location>
        <begin position="386"/>
        <end position="419"/>
    </location>
</feature>
<reference evidence="2" key="1">
    <citation type="journal article" date="2023" name="Mol. Biol. Evol.">
        <title>Third-Generation Sequencing Reveals the Adaptive Role of the Epigenome in Three Deep-Sea Polychaetes.</title>
        <authorList>
            <person name="Perez M."/>
            <person name="Aroh O."/>
            <person name="Sun Y."/>
            <person name="Lan Y."/>
            <person name="Juniper S.K."/>
            <person name="Young C.R."/>
            <person name="Angers B."/>
            <person name="Qian P.Y."/>
        </authorList>
    </citation>
    <scope>NUCLEOTIDE SEQUENCE</scope>
    <source>
        <strain evidence="2">R07B-5</strain>
    </source>
</reference>
<protein>
    <submittedName>
        <fullName evidence="2">Uncharacterized protein</fullName>
    </submittedName>
</protein>
<proteinExistence type="predicted"/>
<name>A0AAD9NM73_RIDPI</name>
<organism evidence="2 3">
    <name type="scientific">Ridgeia piscesae</name>
    <name type="common">Tubeworm</name>
    <dbReference type="NCBI Taxonomy" id="27915"/>
    <lineage>
        <taxon>Eukaryota</taxon>
        <taxon>Metazoa</taxon>
        <taxon>Spiralia</taxon>
        <taxon>Lophotrochozoa</taxon>
        <taxon>Annelida</taxon>
        <taxon>Polychaeta</taxon>
        <taxon>Sedentaria</taxon>
        <taxon>Canalipalpata</taxon>
        <taxon>Sabellida</taxon>
        <taxon>Siboglinidae</taxon>
        <taxon>Ridgeia</taxon>
    </lineage>
</organism>
<evidence type="ECO:0000313" key="2">
    <source>
        <dbReference type="EMBL" id="KAK2175135.1"/>
    </source>
</evidence>